<dbReference type="GO" id="GO:0005886">
    <property type="term" value="C:plasma membrane"/>
    <property type="evidence" value="ECO:0007669"/>
    <property type="project" value="UniProtKB-SubCell"/>
</dbReference>
<evidence type="ECO:0000256" key="4">
    <source>
        <dbReference type="ARBA" id="ARBA00023136"/>
    </source>
</evidence>
<feature type="transmembrane region" description="Helical" evidence="5">
    <location>
        <begin position="21"/>
        <end position="43"/>
    </location>
</feature>
<feature type="transmembrane region" description="Helical" evidence="5">
    <location>
        <begin position="63"/>
        <end position="89"/>
    </location>
</feature>
<dbReference type="InterPro" id="IPR035906">
    <property type="entry name" value="MetI-like_sf"/>
</dbReference>
<name>A0A1H9PWI8_9GAMM</name>
<keyword evidence="2 5" id="KW-0812">Transmembrane</keyword>
<dbReference type="AlphaFoldDB" id="A0A1H9PWI8"/>
<evidence type="ECO:0000313" key="8">
    <source>
        <dbReference type="Proteomes" id="UP000198505"/>
    </source>
</evidence>
<dbReference type="STRING" id="416874.SAMN04487958_101439"/>
<gene>
    <name evidence="7" type="ORF">SAMN04487958_101439</name>
</gene>
<evidence type="ECO:0000313" key="7">
    <source>
        <dbReference type="EMBL" id="SER52542.1"/>
    </source>
</evidence>
<feature type="transmembrane region" description="Helical" evidence="5">
    <location>
        <begin position="331"/>
        <end position="352"/>
    </location>
</feature>
<feature type="transmembrane region" description="Helical" evidence="5">
    <location>
        <begin position="261"/>
        <end position="282"/>
    </location>
</feature>
<proteinExistence type="inferred from homology"/>
<keyword evidence="4 5" id="KW-0472">Membrane</keyword>
<evidence type="ECO:0000256" key="1">
    <source>
        <dbReference type="ARBA" id="ARBA00004651"/>
    </source>
</evidence>
<evidence type="ECO:0000256" key="3">
    <source>
        <dbReference type="ARBA" id="ARBA00022989"/>
    </source>
</evidence>
<feature type="transmembrane region" description="Helical" evidence="5">
    <location>
        <begin position="168"/>
        <end position="187"/>
    </location>
</feature>
<evidence type="ECO:0000256" key="5">
    <source>
        <dbReference type="RuleBase" id="RU363032"/>
    </source>
</evidence>
<keyword evidence="8" id="KW-1185">Reference proteome</keyword>
<dbReference type="SUPFAM" id="SSF161098">
    <property type="entry name" value="MetI-like"/>
    <property type="match status" value="2"/>
</dbReference>
<reference evidence="8" key="1">
    <citation type="submission" date="2016-10" db="EMBL/GenBank/DDBJ databases">
        <authorList>
            <person name="Varghese N."/>
            <person name="Submissions S."/>
        </authorList>
    </citation>
    <scope>NUCLEOTIDE SEQUENCE [LARGE SCALE GENOMIC DNA]</scope>
    <source>
        <strain evidence="8">CGMCC 1.6495</strain>
    </source>
</reference>
<keyword evidence="5" id="KW-0813">Transport</keyword>
<sequence length="370" mass="40031">MTRARLFPQPLRHLQDRIATGIITAGGIGVLLAILGIGVFLVWEAAPLLLHSGTDSLAMLSPLAWGTLKAALMALLFALPLALGAAAYTAFFMSARLRSRIKPTLEMMEAIPGVVIGFIAGMLLAPWVERHLASTLMVIVWLPLSAGLAGLVWHLASRRWQRRLPLSWAALWLIPWLMAMFILALWLTPLVEQTFWDGDLRQYLHVAFGLDYVTRNALIVGLAMGFAVIPSVYSLAEDALNEVPRPLMEGAQALGASRWQAVVKVALAAAGPGLFSAVMIGAGRAVGETMIVLMASSNAALLSASPFEGMRTMAAAIAIELPEATAGGTTYRMLVLAALLLFLFTFLVNTLAELVRQRLRRRYQHLGNTS</sequence>
<feature type="transmembrane region" description="Helical" evidence="5">
    <location>
        <begin position="217"/>
        <end position="240"/>
    </location>
</feature>
<feature type="transmembrane region" description="Helical" evidence="5">
    <location>
        <begin position="134"/>
        <end position="156"/>
    </location>
</feature>
<dbReference type="Pfam" id="PF00528">
    <property type="entry name" value="BPD_transp_1"/>
    <property type="match status" value="1"/>
</dbReference>
<dbReference type="PANTHER" id="PTHR42727">
    <property type="entry name" value="PHOSPHATE TRANSPORT SYSTEM PERMEASE PROTEIN"/>
    <property type="match status" value="1"/>
</dbReference>
<comment type="similarity">
    <text evidence="5">Belongs to the binding-protein-dependent transport system permease family.</text>
</comment>
<accession>A0A1H9PWI8</accession>
<dbReference type="InterPro" id="IPR000515">
    <property type="entry name" value="MetI-like"/>
</dbReference>
<dbReference type="RefSeq" id="WP_092824854.1">
    <property type="nucleotide sequence ID" value="NZ_FOGS01000001.1"/>
</dbReference>
<dbReference type="PANTHER" id="PTHR42727:SF1">
    <property type="entry name" value="PHOSPHATE TRANSPORT SYSTEM PERMEASE"/>
    <property type="match status" value="1"/>
</dbReference>
<keyword evidence="3 5" id="KW-1133">Transmembrane helix</keyword>
<evidence type="ECO:0000256" key="2">
    <source>
        <dbReference type="ARBA" id="ARBA00022692"/>
    </source>
</evidence>
<protein>
    <submittedName>
        <fullName evidence="7">Phosphate transport system permease protein</fullName>
    </submittedName>
</protein>
<organism evidence="7 8">
    <name type="scientific">Vreelandella subterranea</name>
    <dbReference type="NCBI Taxonomy" id="416874"/>
    <lineage>
        <taxon>Bacteria</taxon>
        <taxon>Pseudomonadati</taxon>
        <taxon>Pseudomonadota</taxon>
        <taxon>Gammaproteobacteria</taxon>
        <taxon>Oceanospirillales</taxon>
        <taxon>Halomonadaceae</taxon>
        <taxon>Vreelandella</taxon>
    </lineage>
</organism>
<dbReference type="Proteomes" id="UP000198505">
    <property type="component" value="Unassembled WGS sequence"/>
</dbReference>
<feature type="domain" description="ABC transmembrane type-1" evidence="6">
    <location>
        <begin position="64"/>
        <end position="352"/>
    </location>
</feature>
<comment type="subcellular location">
    <subcellularLocation>
        <location evidence="1 5">Cell membrane</location>
        <topology evidence="1 5">Multi-pass membrane protein</topology>
    </subcellularLocation>
</comment>
<dbReference type="GO" id="GO:0055085">
    <property type="term" value="P:transmembrane transport"/>
    <property type="evidence" value="ECO:0007669"/>
    <property type="project" value="InterPro"/>
</dbReference>
<evidence type="ECO:0000259" key="6">
    <source>
        <dbReference type="PROSITE" id="PS50928"/>
    </source>
</evidence>
<dbReference type="PROSITE" id="PS50928">
    <property type="entry name" value="ABC_TM1"/>
    <property type="match status" value="1"/>
</dbReference>
<dbReference type="EMBL" id="FOGS01000001">
    <property type="protein sequence ID" value="SER52542.1"/>
    <property type="molecule type" value="Genomic_DNA"/>
</dbReference>
<dbReference type="CDD" id="cd06261">
    <property type="entry name" value="TM_PBP2"/>
    <property type="match status" value="1"/>
</dbReference>
<dbReference type="Gene3D" id="1.10.3720.10">
    <property type="entry name" value="MetI-like"/>
    <property type="match status" value="1"/>
</dbReference>
<feature type="transmembrane region" description="Helical" evidence="5">
    <location>
        <begin position="110"/>
        <end position="128"/>
    </location>
</feature>